<accession>A0A2T0T6P1</accession>
<keyword evidence="6" id="KW-1133">Transmembrane helix</keyword>
<organism evidence="8 9">
    <name type="scientific">Umezawaea tangerina</name>
    <dbReference type="NCBI Taxonomy" id="84725"/>
    <lineage>
        <taxon>Bacteria</taxon>
        <taxon>Bacillati</taxon>
        <taxon>Actinomycetota</taxon>
        <taxon>Actinomycetes</taxon>
        <taxon>Pseudonocardiales</taxon>
        <taxon>Pseudonocardiaceae</taxon>
        <taxon>Umezawaea</taxon>
    </lineage>
</organism>
<name>A0A2T0T6P1_9PSEU</name>
<dbReference type="GO" id="GO:0016020">
    <property type="term" value="C:membrane"/>
    <property type="evidence" value="ECO:0007669"/>
    <property type="project" value="UniProtKB-SubCell"/>
</dbReference>
<dbReference type="PANTHER" id="PTHR10465:SF0">
    <property type="entry name" value="SARCALUMENIN"/>
    <property type="match status" value="1"/>
</dbReference>
<dbReference type="EMBL" id="PVTF01000005">
    <property type="protein sequence ID" value="PRY41330.1"/>
    <property type="molecule type" value="Genomic_DNA"/>
</dbReference>
<comment type="subcellular location">
    <subcellularLocation>
        <location evidence="1">Membrane</location>
    </subcellularLocation>
</comment>
<keyword evidence="4" id="KW-0342">GTP-binding</keyword>
<keyword evidence="3" id="KW-0378">Hydrolase</keyword>
<dbReference type="PANTHER" id="PTHR10465">
    <property type="entry name" value="TRANSMEMBRANE GTPASE FZO1"/>
    <property type="match status" value="1"/>
</dbReference>
<evidence type="ECO:0000256" key="4">
    <source>
        <dbReference type="ARBA" id="ARBA00023134"/>
    </source>
</evidence>
<dbReference type="GO" id="GO:0003924">
    <property type="term" value="F:GTPase activity"/>
    <property type="evidence" value="ECO:0007669"/>
    <property type="project" value="InterPro"/>
</dbReference>
<dbReference type="InterPro" id="IPR045063">
    <property type="entry name" value="Dynamin_N"/>
</dbReference>
<gene>
    <name evidence="8" type="ORF">CLV43_10588</name>
</gene>
<keyword evidence="5 6" id="KW-0472">Membrane</keyword>
<feature type="domain" description="Dynamin N-terminal" evidence="7">
    <location>
        <begin position="55"/>
        <end position="211"/>
    </location>
</feature>
<dbReference type="CDD" id="cd09912">
    <property type="entry name" value="DLP_2"/>
    <property type="match status" value="1"/>
</dbReference>
<evidence type="ECO:0000256" key="1">
    <source>
        <dbReference type="ARBA" id="ARBA00004370"/>
    </source>
</evidence>
<sequence>MSTAPQTDGFAAADDQRDRLLAICEQLGRAAGQLGDNAEAIAEEAEIAKDDAFRVMFVGDFNRGKSTLVNSLLGEPVLPVKAVETTAVITYVKYREQRLARLWPTDTTAAPVEVDPKELGNRITVDTADPDKDNPYRLAEVFWRLELCRHNVVIVDSPGLNVHNSRDDITQTELRRADAVVFVQHAIASMSTAETQFLKNHLRAHDPFFVFTRFDDIDEDERATVMSDARARIAGVREKDTDADRTFFVDARGALRAKVAGDKARFVESGVEALEKAMETFLVRDRHRAKMLPRVNTLRGLAQELHRTVPQQLALLDVKSEDLARKWEEAQQPLRSLEKEAQQISAELANHRAMVEGRIESLLAEGLRAIAGEVQGIAVEAPVETTLTLVPWKVKERAENAATEIAQSTLNIVEERMVRWAEERLGPLVVREMEAVTKQLNTRLCTFEANLEKLRTALSGIARADSMTDSSEETPLLRFIGAVGGLAFGGLAGGLIGARFGPKEALRTLLPTLAIYTAWMFTPFGLPTLAGMLVVQALVQGKSGLSGVERKIRANVGAELAKQLRLKAPELARKVAGQLAEEHIEPIEEAVSTGMANRLAAVERSVREARQATESGAEEVDRRKAEYQEVDRTVRRAIRDLGDLVDELVVT</sequence>
<dbReference type="Proteomes" id="UP000239494">
    <property type="component" value="Unassembled WGS sequence"/>
</dbReference>
<dbReference type="OrthoDB" id="3798616at2"/>
<dbReference type="SUPFAM" id="SSF52540">
    <property type="entry name" value="P-loop containing nucleoside triphosphate hydrolases"/>
    <property type="match status" value="1"/>
</dbReference>
<dbReference type="InterPro" id="IPR027094">
    <property type="entry name" value="Mitofusin_fam"/>
</dbReference>
<evidence type="ECO:0000256" key="6">
    <source>
        <dbReference type="SAM" id="Phobius"/>
    </source>
</evidence>
<dbReference type="GO" id="GO:0008053">
    <property type="term" value="P:mitochondrial fusion"/>
    <property type="evidence" value="ECO:0007669"/>
    <property type="project" value="TreeGrafter"/>
</dbReference>
<dbReference type="InterPro" id="IPR027417">
    <property type="entry name" value="P-loop_NTPase"/>
</dbReference>
<evidence type="ECO:0000313" key="9">
    <source>
        <dbReference type="Proteomes" id="UP000239494"/>
    </source>
</evidence>
<evidence type="ECO:0000256" key="3">
    <source>
        <dbReference type="ARBA" id="ARBA00022801"/>
    </source>
</evidence>
<evidence type="ECO:0000256" key="2">
    <source>
        <dbReference type="ARBA" id="ARBA00022741"/>
    </source>
</evidence>
<keyword evidence="6" id="KW-0812">Transmembrane</keyword>
<feature type="transmembrane region" description="Helical" evidence="6">
    <location>
        <begin position="513"/>
        <end position="539"/>
    </location>
</feature>
<evidence type="ECO:0000259" key="7">
    <source>
        <dbReference type="Pfam" id="PF00350"/>
    </source>
</evidence>
<evidence type="ECO:0000256" key="5">
    <source>
        <dbReference type="ARBA" id="ARBA00023136"/>
    </source>
</evidence>
<proteinExistence type="predicted"/>
<keyword evidence="2" id="KW-0547">Nucleotide-binding</keyword>
<feature type="transmembrane region" description="Helical" evidence="6">
    <location>
        <begin position="476"/>
        <end position="501"/>
    </location>
</feature>
<comment type="caution">
    <text evidence="8">The sequence shown here is derived from an EMBL/GenBank/DDBJ whole genome shotgun (WGS) entry which is preliminary data.</text>
</comment>
<dbReference type="AlphaFoldDB" id="A0A2T0T6P1"/>
<protein>
    <submittedName>
        <fullName evidence="8">Dynamin family protein</fullName>
    </submittedName>
</protein>
<dbReference type="RefSeq" id="WP_106188376.1">
    <property type="nucleotide sequence ID" value="NZ_PVTF01000005.1"/>
</dbReference>
<dbReference type="Pfam" id="PF00350">
    <property type="entry name" value="Dynamin_N"/>
    <property type="match status" value="1"/>
</dbReference>
<reference evidence="8 9" key="1">
    <citation type="submission" date="2018-03" db="EMBL/GenBank/DDBJ databases">
        <title>Genomic Encyclopedia of Archaeal and Bacterial Type Strains, Phase II (KMG-II): from individual species to whole genera.</title>
        <authorList>
            <person name="Goeker M."/>
        </authorList>
    </citation>
    <scope>NUCLEOTIDE SEQUENCE [LARGE SCALE GENOMIC DNA]</scope>
    <source>
        <strain evidence="8 9">DSM 44720</strain>
    </source>
</reference>
<evidence type="ECO:0000313" key="8">
    <source>
        <dbReference type="EMBL" id="PRY41330.1"/>
    </source>
</evidence>
<keyword evidence="9" id="KW-1185">Reference proteome</keyword>
<dbReference type="Gene3D" id="3.40.50.300">
    <property type="entry name" value="P-loop containing nucleotide triphosphate hydrolases"/>
    <property type="match status" value="1"/>
</dbReference>
<dbReference type="GO" id="GO:0005525">
    <property type="term" value="F:GTP binding"/>
    <property type="evidence" value="ECO:0007669"/>
    <property type="project" value="UniProtKB-KW"/>
</dbReference>